<feature type="region of interest" description="Disordered" evidence="1">
    <location>
        <begin position="453"/>
        <end position="525"/>
    </location>
</feature>
<accession>A0ABQ4S2P4</accession>
<dbReference type="Proteomes" id="UP001055125">
    <property type="component" value="Unassembled WGS sequence"/>
</dbReference>
<keyword evidence="4" id="KW-1185">Reference proteome</keyword>
<dbReference type="RefSeq" id="WP_238246468.1">
    <property type="nucleotide sequence ID" value="NZ_BPQP01000089.1"/>
</dbReference>
<dbReference type="PROSITE" id="PS50972">
    <property type="entry name" value="PTERIN_BINDING"/>
    <property type="match status" value="1"/>
</dbReference>
<dbReference type="Pfam" id="PF20123">
    <property type="entry name" value="DUF6513"/>
    <property type="match status" value="1"/>
</dbReference>
<reference evidence="3" key="2">
    <citation type="submission" date="2021-08" db="EMBL/GenBank/DDBJ databases">
        <authorList>
            <person name="Tani A."/>
            <person name="Ola A."/>
            <person name="Ogura Y."/>
            <person name="Katsura K."/>
            <person name="Hayashi T."/>
        </authorList>
    </citation>
    <scope>NUCLEOTIDE SEQUENCE</scope>
    <source>
        <strain evidence="3">DSM 19015</strain>
    </source>
</reference>
<dbReference type="EMBL" id="BPQP01000089">
    <property type="protein sequence ID" value="GJD97401.1"/>
    <property type="molecule type" value="Genomic_DNA"/>
</dbReference>
<dbReference type="SUPFAM" id="SSF51717">
    <property type="entry name" value="Dihydropteroate synthetase-like"/>
    <property type="match status" value="1"/>
</dbReference>
<dbReference type="InterPro" id="IPR011005">
    <property type="entry name" value="Dihydropteroate_synth-like_sf"/>
</dbReference>
<evidence type="ECO:0000313" key="4">
    <source>
        <dbReference type="Proteomes" id="UP001055125"/>
    </source>
</evidence>
<organism evidence="3 4">
    <name type="scientific">Methylobacterium iners</name>
    <dbReference type="NCBI Taxonomy" id="418707"/>
    <lineage>
        <taxon>Bacteria</taxon>
        <taxon>Pseudomonadati</taxon>
        <taxon>Pseudomonadota</taxon>
        <taxon>Alphaproteobacteria</taxon>
        <taxon>Hyphomicrobiales</taxon>
        <taxon>Methylobacteriaceae</taxon>
        <taxon>Methylobacterium</taxon>
    </lineage>
</organism>
<gene>
    <name evidence="3" type="ORF">OCOJLMKI_4631</name>
</gene>
<protein>
    <recommendedName>
        <fullName evidence="2">Pterin-binding domain-containing protein</fullName>
    </recommendedName>
</protein>
<reference evidence="3" key="1">
    <citation type="journal article" date="2021" name="Front. Microbiol.">
        <title>Comprehensive Comparative Genomics and Phenotyping of Methylobacterium Species.</title>
        <authorList>
            <person name="Alessa O."/>
            <person name="Ogura Y."/>
            <person name="Fujitani Y."/>
            <person name="Takami H."/>
            <person name="Hayashi T."/>
            <person name="Sahin N."/>
            <person name="Tani A."/>
        </authorList>
    </citation>
    <scope>NUCLEOTIDE SEQUENCE</scope>
    <source>
        <strain evidence="3">DSM 19015</strain>
    </source>
</reference>
<sequence>MSTPEHLVFVTGRMARARLEKVAATLPADRYAWSIADAGVKVAALMTEEIIRRRVTMPEGATRIILPGRCRANPEALSRHFGLPVERGPDEVVDLPAHLGLAGRKVDLSRHDLRIFSEIVDASKMSAEQILAKGLDLARRGADVIDLGGLPDTDFPHLEDSVRLLKGAGLKVSVDSFSLDELRRGARAGADFLLSLNEETLDLAFETDAVPVLVPMRPDDLPSLDRAIERMERAGKPYMADPILEPIHFGFVESITRYHETRRRWPGIEMMMGTGNLTELTEADSLGVTALLVGMCSELAIRNVLIVQVSNHTRRTVEEHDAARRVMFAAKADAALPKGYGRALLALHDKRPFVQTPDEIAAQAAEVRDPNYRIAVAEDGVHIYNRAIHETGTDAMAFFPHLDVASDGAHAFYLGGELTKAETAWRLGKRYVQDEPLRWGAAAEAEIEDTTAFKKAGHTKHSGGGTPDVGRVERGSPLPGGEGQGEGSELSGERTPLTPTLSPQEREPVAQPAATDEVARPDGGARIVCGKLVPAGER</sequence>
<dbReference type="InterPro" id="IPR045406">
    <property type="entry name" value="DUF6513"/>
</dbReference>
<comment type="caution">
    <text evidence="3">The sequence shown here is derived from an EMBL/GenBank/DDBJ whole genome shotgun (WGS) entry which is preliminary data.</text>
</comment>
<dbReference type="Gene3D" id="3.20.20.20">
    <property type="entry name" value="Dihydropteroate synthase-like"/>
    <property type="match status" value="1"/>
</dbReference>
<evidence type="ECO:0000259" key="2">
    <source>
        <dbReference type="PROSITE" id="PS50972"/>
    </source>
</evidence>
<dbReference type="InterPro" id="IPR000489">
    <property type="entry name" value="Pterin-binding_dom"/>
</dbReference>
<evidence type="ECO:0000256" key="1">
    <source>
        <dbReference type="SAM" id="MobiDB-lite"/>
    </source>
</evidence>
<feature type="domain" description="Pterin-binding" evidence="2">
    <location>
        <begin position="96"/>
        <end position="361"/>
    </location>
</feature>
<proteinExistence type="predicted"/>
<name>A0ABQ4S2P4_9HYPH</name>
<evidence type="ECO:0000313" key="3">
    <source>
        <dbReference type="EMBL" id="GJD97401.1"/>
    </source>
</evidence>